<dbReference type="GO" id="GO:0030429">
    <property type="term" value="F:kynureninase activity"/>
    <property type="evidence" value="ECO:0007669"/>
    <property type="project" value="UniProtKB-UniRule"/>
</dbReference>
<keyword evidence="3 4" id="KW-0663">Pyridoxal phosphate</keyword>
<dbReference type="UniPathway" id="UPA00253">
    <property type="reaction ID" value="UER00329"/>
</dbReference>
<dbReference type="InterPro" id="IPR015422">
    <property type="entry name" value="PyrdxlP-dep_Trfase_small"/>
</dbReference>
<evidence type="ECO:0000313" key="7">
    <source>
        <dbReference type="EMBL" id="RKE98285.1"/>
    </source>
</evidence>
<dbReference type="GO" id="GO:0097053">
    <property type="term" value="P:L-kynurenine catabolic process"/>
    <property type="evidence" value="ECO:0007669"/>
    <property type="project" value="UniProtKB-UniRule"/>
</dbReference>
<keyword evidence="8" id="KW-1185">Reference proteome</keyword>
<dbReference type="PIRSF" id="PIRSF038800">
    <property type="entry name" value="KYNU"/>
    <property type="match status" value="1"/>
</dbReference>
<feature type="binding site" evidence="4">
    <location>
        <position position="312"/>
    </location>
    <ligand>
        <name>pyridoxal 5'-phosphate</name>
        <dbReference type="ChEBI" id="CHEBI:597326"/>
    </ligand>
</feature>
<dbReference type="PANTHER" id="PTHR14084:SF0">
    <property type="entry name" value="KYNURENINASE"/>
    <property type="match status" value="1"/>
</dbReference>
<feature type="modified residue" description="N6-(pyridoxal phosphate)lysine" evidence="4">
    <location>
        <position position="254"/>
    </location>
</feature>
<comment type="pathway">
    <text evidence="4 6">Cofactor biosynthesis; NAD(+) biosynthesis; quinolinate from L-kynurenine: step 2/3.</text>
</comment>
<comment type="catalytic activity">
    <reaction evidence="6">
        <text>3-hydroxy-L-kynurenine + H2O = 3-hydroxyanthranilate + L-alanine + H(+)</text>
        <dbReference type="Rhea" id="RHEA:25143"/>
        <dbReference type="ChEBI" id="CHEBI:15377"/>
        <dbReference type="ChEBI" id="CHEBI:15378"/>
        <dbReference type="ChEBI" id="CHEBI:36559"/>
        <dbReference type="ChEBI" id="CHEBI:57972"/>
        <dbReference type="ChEBI" id="CHEBI:58125"/>
        <dbReference type="EC" id="3.7.1.3"/>
    </reaction>
</comment>
<protein>
    <recommendedName>
        <fullName evidence="4 5">Kynureninase</fullName>
        <ecNumber evidence="4 5">3.7.1.3</ecNumber>
    </recommendedName>
    <alternativeName>
        <fullName evidence="4">L-kynurenine hydrolase</fullName>
    </alternativeName>
</protein>
<keyword evidence="2 4" id="KW-0378">Hydrolase</keyword>
<dbReference type="InterPro" id="IPR010111">
    <property type="entry name" value="Kynureninase"/>
</dbReference>
<comment type="function">
    <text evidence="4 6">Catalyzes the cleavage of L-kynurenine (L-Kyn) and L-3-hydroxykynurenine (L-3OHKyn) into anthranilic acid (AA) and 3-hydroxyanthranilic acid (3-OHAA), respectively.</text>
</comment>
<evidence type="ECO:0000256" key="5">
    <source>
        <dbReference type="NCBIfam" id="TIGR01814"/>
    </source>
</evidence>
<evidence type="ECO:0000256" key="3">
    <source>
        <dbReference type="ARBA" id="ARBA00022898"/>
    </source>
</evidence>
<feature type="binding site" evidence="4">
    <location>
        <position position="284"/>
    </location>
    <ligand>
        <name>pyridoxal 5'-phosphate</name>
        <dbReference type="ChEBI" id="CHEBI:597326"/>
    </ligand>
</feature>
<evidence type="ECO:0000256" key="4">
    <source>
        <dbReference type="HAMAP-Rule" id="MF_01970"/>
    </source>
</evidence>
<accession>A0A420DVP0</accession>
<proteinExistence type="inferred from homology"/>
<feature type="binding site" evidence="4">
    <location>
        <position position="228"/>
    </location>
    <ligand>
        <name>pyridoxal 5'-phosphate</name>
        <dbReference type="ChEBI" id="CHEBI:597326"/>
    </ligand>
</feature>
<evidence type="ECO:0000256" key="6">
    <source>
        <dbReference type="PIRNR" id="PIRNR038800"/>
    </source>
</evidence>
<comment type="similarity">
    <text evidence="4 6">Belongs to the kynureninase family.</text>
</comment>
<dbReference type="PANTHER" id="PTHR14084">
    <property type="entry name" value="KYNURENINASE"/>
    <property type="match status" value="1"/>
</dbReference>
<dbReference type="InterPro" id="IPR015421">
    <property type="entry name" value="PyrdxlP-dep_Trfase_major"/>
</dbReference>
<dbReference type="GO" id="GO:0005737">
    <property type="term" value="C:cytoplasm"/>
    <property type="evidence" value="ECO:0007669"/>
    <property type="project" value="UniProtKB-UniRule"/>
</dbReference>
<dbReference type="GO" id="GO:0019805">
    <property type="term" value="P:quinolinate biosynthetic process"/>
    <property type="evidence" value="ECO:0007669"/>
    <property type="project" value="UniProtKB-UniRule"/>
</dbReference>
<dbReference type="Pfam" id="PF22580">
    <property type="entry name" value="KYNU_C"/>
    <property type="match status" value="1"/>
</dbReference>
<sequence length="430" mass="49066">METENQFTLSNYQSGLEYAKQQDALDELSSYRNQFHIPKDKYGNELIYLCGNSLGLQPKTTKAYINQELEDWANLGVEGHTDAKNPWLPYHEFLAESTAKLVGAKPIEVVTMNSLTANLHFMMASFYKPTKSRYKIVIESDAFPSDKYAVESQLRHHGYDDKEGLILWTPRKGEELLRYEDLETILEQQGEQIALVMIGGVNYYTGQFFDFKRITKLGHKHGCMVGFDCAHGAGNVDLDLHNSGADFAVWCTYKYLNSGPGSLSGCFVHERHAYDKTLNRFTGWWSHNKETRFNMRHEFDVLPGAEGWQLSNPPILSMAAIKASLDMFNKVGIKKLNKKSKKLTGYFEFLLKQLGEDTIKIITPENPDERGCQLSIQVLNADKSLHNKLTEAGVISDWREPDVIRCAPVPLYNSFEDVYQMVEKMKKILN</sequence>
<dbReference type="SUPFAM" id="SSF53383">
    <property type="entry name" value="PLP-dependent transferases"/>
    <property type="match status" value="1"/>
</dbReference>
<feature type="binding site" evidence="4">
    <location>
        <position position="115"/>
    </location>
    <ligand>
        <name>pyridoxal 5'-phosphate</name>
        <dbReference type="ChEBI" id="CHEBI:597326"/>
    </ligand>
</feature>
<dbReference type="Gene3D" id="3.90.1150.10">
    <property type="entry name" value="Aspartate Aminotransferase, domain 1"/>
    <property type="match status" value="1"/>
</dbReference>
<gene>
    <name evidence="4" type="primary">kynU</name>
    <name evidence="7" type="ORF">BXY80_0364</name>
</gene>
<dbReference type="AlphaFoldDB" id="A0A420DVP0"/>
<name>A0A420DVP0_9FLAO</name>
<feature type="binding site" evidence="4">
    <location>
        <position position="116"/>
    </location>
    <ligand>
        <name>pyridoxal 5'-phosphate</name>
        <dbReference type="ChEBI" id="CHEBI:597326"/>
    </ligand>
</feature>
<evidence type="ECO:0000256" key="1">
    <source>
        <dbReference type="ARBA" id="ARBA00022642"/>
    </source>
</evidence>
<comment type="caution">
    <text evidence="7">The sequence shown here is derived from an EMBL/GenBank/DDBJ whole genome shotgun (WGS) entry which is preliminary data.</text>
</comment>
<dbReference type="GO" id="GO:0043420">
    <property type="term" value="P:anthranilate metabolic process"/>
    <property type="evidence" value="ECO:0007669"/>
    <property type="project" value="TreeGrafter"/>
</dbReference>
<feature type="binding site" evidence="4">
    <location>
        <begin position="143"/>
        <end position="146"/>
    </location>
    <ligand>
        <name>pyridoxal 5'-phosphate</name>
        <dbReference type="ChEBI" id="CHEBI:597326"/>
    </ligand>
</feature>
<dbReference type="GO" id="GO:0019441">
    <property type="term" value="P:L-tryptophan catabolic process to kynurenine"/>
    <property type="evidence" value="ECO:0007669"/>
    <property type="project" value="TreeGrafter"/>
</dbReference>
<dbReference type="UniPathway" id="UPA00334">
    <property type="reaction ID" value="UER00455"/>
</dbReference>
<organism evidence="7 8">
    <name type="scientific">Ichthyenterobacterium magnum</name>
    <dbReference type="NCBI Taxonomy" id="1230530"/>
    <lineage>
        <taxon>Bacteria</taxon>
        <taxon>Pseudomonadati</taxon>
        <taxon>Bacteroidota</taxon>
        <taxon>Flavobacteriia</taxon>
        <taxon>Flavobacteriales</taxon>
        <taxon>Flavobacteriaceae</taxon>
        <taxon>Ichthyenterobacterium</taxon>
    </lineage>
</organism>
<dbReference type="NCBIfam" id="TIGR01814">
    <property type="entry name" value="kynureninase"/>
    <property type="match status" value="1"/>
</dbReference>
<comment type="subunit">
    <text evidence="4 6">Homodimer.</text>
</comment>
<dbReference type="Gene3D" id="3.40.640.10">
    <property type="entry name" value="Type I PLP-dependent aspartate aminotransferase-like (Major domain)"/>
    <property type="match status" value="1"/>
</dbReference>
<comment type="caution">
    <text evidence="4">Lacks conserved residue(s) required for the propagation of feature annotation.</text>
</comment>
<keyword evidence="1 4" id="KW-0662">Pyridine nucleotide biosynthesis</keyword>
<evidence type="ECO:0000256" key="2">
    <source>
        <dbReference type="ARBA" id="ARBA00022801"/>
    </source>
</evidence>
<dbReference type="GO" id="GO:0009435">
    <property type="term" value="P:NAD+ biosynthetic process"/>
    <property type="evidence" value="ECO:0007669"/>
    <property type="project" value="UniProtKB-UniRule"/>
</dbReference>
<dbReference type="EC" id="3.7.1.3" evidence="4 5"/>
<dbReference type="HAMAP" id="MF_01970">
    <property type="entry name" value="Kynureninase"/>
    <property type="match status" value="1"/>
</dbReference>
<dbReference type="InterPro" id="IPR015424">
    <property type="entry name" value="PyrdxlP-dep_Trfase"/>
</dbReference>
<comment type="cofactor">
    <cofactor evidence="4 6">
        <name>pyridoxal 5'-phosphate</name>
        <dbReference type="ChEBI" id="CHEBI:597326"/>
    </cofactor>
</comment>
<feature type="binding site" evidence="4">
    <location>
        <position position="253"/>
    </location>
    <ligand>
        <name>pyridoxal 5'-phosphate</name>
        <dbReference type="ChEBI" id="CHEBI:597326"/>
    </ligand>
</feature>
<dbReference type="FunFam" id="3.40.640.10:FF:000031">
    <property type="entry name" value="Kynureninase"/>
    <property type="match status" value="1"/>
</dbReference>
<evidence type="ECO:0000313" key="8">
    <source>
        <dbReference type="Proteomes" id="UP000284892"/>
    </source>
</evidence>
<comment type="pathway">
    <text evidence="4 6">Amino-acid degradation; L-kynurenine degradation; L-alanine and anthranilate from L-kynurenine: step 1/1.</text>
</comment>
<reference evidence="7 8" key="1">
    <citation type="submission" date="2018-09" db="EMBL/GenBank/DDBJ databases">
        <title>Genomic Encyclopedia of Archaeal and Bacterial Type Strains, Phase II (KMG-II): from individual species to whole genera.</title>
        <authorList>
            <person name="Goeker M."/>
        </authorList>
    </citation>
    <scope>NUCLEOTIDE SEQUENCE [LARGE SCALE GENOMIC DNA]</scope>
    <source>
        <strain evidence="7 8">DSM 26283</strain>
    </source>
</reference>
<dbReference type="EMBL" id="RAQJ01000001">
    <property type="protein sequence ID" value="RKE98285.1"/>
    <property type="molecule type" value="Genomic_DNA"/>
</dbReference>
<dbReference type="Proteomes" id="UP000284892">
    <property type="component" value="Unassembled WGS sequence"/>
</dbReference>
<feature type="binding site" evidence="4">
    <location>
        <position position="231"/>
    </location>
    <ligand>
        <name>pyridoxal 5'-phosphate</name>
        <dbReference type="ChEBI" id="CHEBI:597326"/>
    </ligand>
</feature>
<dbReference type="GO" id="GO:0030170">
    <property type="term" value="F:pyridoxal phosphate binding"/>
    <property type="evidence" value="ECO:0007669"/>
    <property type="project" value="UniProtKB-UniRule"/>
</dbReference>
<comment type="catalytic activity">
    <reaction evidence="4 6">
        <text>L-kynurenine + H2O = anthranilate + L-alanine + H(+)</text>
        <dbReference type="Rhea" id="RHEA:16813"/>
        <dbReference type="ChEBI" id="CHEBI:15377"/>
        <dbReference type="ChEBI" id="CHEBI:15378"/>
        <dbReference type="ChEBI" id="CHEBI:16567"/>
        <dbReference type="ChEBI" id="CHEBI:57959"/>
        <dbReference type="ChEBI" id="CHEBI:57972"/>
        <dbReference type="EC" id="3.7.1.3"/>
    </reaction>
</comment>